<reference evidence="1" key="2">
    <citation type="submission" date="2020-09" db="EMBL/GenBank/DDBJ databases">
        <authorList>
            <person name="Sun Q."/>
            <person name="Zhou Y."/>
        </authorList>
    </citation>
    <scope>NUCLEOTIDE SEQUENCE</scope>
    <source>
        <strain evidence="1">CGMCC 1.15725</strain>
    </source>
</reference>
<dbReference type="EMBL" id="BMJQ01000004">
    <property type="protein sequence ID" value="GGF14719.1"/>
    <property type="molecule type" value="Genomic_DNA"/>
</dbReference>
<evidence type="ECO:0000313" key="1">
    <source>
        <dbReference type="EMBL" id="GGF14719.1"/>
    </source>
</evidence>
<dbReference type="Gene3D" id="1.10.287.2500">
    <property type="match status" value="1"/>
</dbReference>
<dbReference type="InterPro" id="IPR053756">
    <property type="entry name" value="Toxin_immunity_effector"/>
</dbReference>
<protein>
    <submittedName>
        <fullName evidence="1">Uncharacterized protein</fullName>
    </submittedName>
</protein>
<reference evidence="1" key="1">
    <citation type="journal article" date="2014" name="Int. J. Syst. Evol. Microbiol.">
        <title>Complete genome sequence of Corynebacterium casei LMG S-19264T (=DSM 44701T), isolated from a smear-ripened cheese.</title>
        <authorList>
            <consortium name="US DOE Joint Genome Institute (JGI-PGF)"/>
            <person name="Walter F."/>
            <person name="Albersmeier A."/>
            <person name="Kalinowski J."/>
            <person name="Ruckert C."/>
        </authorList>
    </citation>
    <scope>NUCLEOTIDE SEQUENCE</scope>
    <source>
        <strain evidence="1">CGMCC 1.15725</strain>
    </source>
</reference>
<keyword evidence="2" id="KW-1185">Reference proteome</keyword>
<dbReference type="Proteomes" id="UP000646365">
    <property type="component" value="Unassembled WGS sequence"/>
</dbReference>
<sequence length="52" mass="6182">MPEIRGRSLMMVIQAVDTEIRRLRNLPQDETEPEDQLRLVDFENLAEELEEL</sequence>
<evidence type="ECO:0000313" key="2">
    <source>
        <dbReference type="Proteomes" id="UP000646365"/>
    </source>
</evidence>
<comment type="caution">
    <text evidence="1">The sequence shown here is derived from an EMBL/GenBank/DDBJ whole genome shotgun (WGS) entry which is preliminary data.</text>
</comment>
<accession>A0A8J2YS72</accession>
<dbReference type="AlphaFoldDB" id="A0A8J2YS72"/>
<dbReference type="RefSeq" id="WP_189045226.1">
    <property type="nucleotide sequence ID" value="NZ_BMJQ01000004.1"/>
</dbReference>
<gene>
    <name evidence="1" type="ORF">GCM10011611_20630</name>
</gene>
<name>A0A8J2YS72_9PROT</name>
<organism evidence="1 2">
    <name type="scientific">Aliidongia dinghuensis</name>
    <dbReference type="NCBI Taxonomy" id="1867774"/>
    <lineage>
        <taxon>Bacteria</taxon>
        <taxon>Pseudomonadati</taxon>
        <taxon>Pseudomonadota</taxon>
        <taxon>Alphaproteobacteria</taxon>
        <taxon>Rhodospirillales</taxon>
        <taxon>Dongiaceae</taxon>
        <taxon>Aliidongia</taxon>
    </lineage>
</organism>
<proteinExistence type="predicted"/>